<dbReference type="EMBL" id="JAGINT010000002">
    <property type="protein sequence ID" value="MBP2353397.1"/>
    <property type="molecule type" value="Genomic_DNA"/>
</dbReference>
<dbReference type="SUPFAM" id="SSF48452">
    <property type="entry name" value="TPR-like"/>
    <property type="match status" value="1"/>
</dbReference>
<proteinExistence type="predicted"/>
<gene>
    <name evidence="1" type="ORF">JOF29_004507</name>
</gene>
<dbReference type="Proteomes" id="UP000755585">
    <property type="component" value="Unassembled WGS sequence"/>
</dbReference>
<dbReference type="Gene3D" id="3.10.450.50">
    <property type="match status" value="1"/>
</dbReference>
<dbReference type="InterPro" id="IPR004027">
    <property type="entry name" value="SEC_C_motif"/>
</dbReference>
<organism evidence="1 2">
    <name type="scientific">Kribbella aluminosa</name>
    <dbReference type="NCBI Taxonomy" id="416017"/>
    <lineage>
        <taxon>Bacteria</taxon>
        <taxon>Bacillati</taxon>
        <taxon>Actinomycetota</taxon>
        <taxon>Actinomycetes</taxon>
        <taxon>Propionibacteriales</taxon>
        <taxon>Kribbellaceae</taxon>
        <taxon>Kribbella</taxon>
    </lineage>
</organism>
<sequence length="331" mass="35853">MSALLSTEDIDRIAEEAIDSETPGTLAASLVDAVEHGRVADEADIGYALTVAAEITSGTGDAETSIALAERAIEAYERSEGTFVCYPAAVRADALFLAGRGEDAMTQLTALRERLAEDSDAAMLVGDVLVSNGLAEIAEEWLTEALDEVLRRHGELESSPSDPTYDDVAMVAFELLQARHGVRHELGLPHDDHDELADELLENLEDSLDHGPALLFLPRHEYEEALRRWPELAVDQGATWDEHRAATERELRLRAEYGAVRLAVVPGSADGLAEFATVDGSEHIGSDAVQAYGDNLVGSGITEVSWPPRRNDPCWCGSASKYKKCCLPRSQ</sequence>
<name>A0ABS4UP33_9ACTN</name>
<dbReference type="SUPFAM" id="SSF103642">
    <property type="entry name" value="Sec-C motif"/>
    <property type="match status" value="1"/>
</dbReference>
<evidence type="ECO:0000313" key="1">
    <source>
        <dbReference type="EMBL" id="MBP2353397.1"/>
    </source>
</evidence>
<keyword evidence="2" id="KW-1185">Reference proteome</keyword>
<evidence type="ECO:0000313" key="2">
    <source>
        <dbReference type="Proteomes" id="UP000755585"/>
    </source>
</evidence>
<dbReference type="RefSeq" id="WP_209696364.1">
    <property type="nucleotide sequence ID" value="NZ_BAAAVU010000001.1"/>
</dbReference>
<accession>A0ABS4UP33</accession>
<evidence type="ECO:0008006" key="3">
    <source>
        <dbReference type="Google" id="ProtNLM"/>
    </source>
</evidence>
<comment type="caution">
    <text evidence="1">The sequence shown here is derived from an EMBL/GenBank/DDBJ whole genome shotgun (WGS) entry which is preliminary data.</text>
</comment>
<dbReference type="InterPro" id="IPR011990">
    <property type="entry name" value="TPR-like_helical_dom_sf"/>
</dbReference>
<reference evidence="1 2" key="1">
    <citation type="submission" date="2021-03" db="EMBL/GenBank/DDBJ databases">
        <title>Sequencing the genomes of 1000 actinobacteria strains.</title>
        <authorList>
            <person name="Klenk H.-P."/>
        </authorList>
    </citation>
    <scope>NUCLEOTIDE SEQUENCE [LARGE SCALE GENOMIC DNA]</scope>
    <source>
        <strain evidence="1 2">DSM 18824</strain>
    </source>
</reference>
<protein>
    <recommendedName>
        <fullName evidence="3">SEC-C motif-containing protein</fullName>
    </recommendedName>
</protein>
<dbReference type="Pfam" id="PF02810">
    <property type="entry name" value="SEC-C"/>
    <property type="match status" value="1"/>
</dbReference>